<evidence type="ECO:0000313" key="1">
    <source>
        <dbReference type="EMBL" id="PWK48033.1"/>
    </source>
</evidence>
<evidence type="ECO:0008006" key="3">
    <source>
        <dbReference type="Google" id="ProtNLM"/>
    </source>
</evidence>
<gene>
    <name evidence="1" type="ORF">BC793_10660</name>
</gene>
<organism evidence="1 2">
    <name type="scientific">Actinoplanes xinjiangensis</name>
    <dbReference type="NCBI Taxonomy" id="512350"/>
    <lineage>
        <taxon>Bacteria</taxon>
        <taxon>Bacillati</taxon>
        <taxon>Actinomycetota</taxon>
        <taxon>Actinomycetes</taxon>
        <taxon>Micromonosporales</taxon>
        <taxon>Micromonosporaceae</taxon>
        <taxon>Actinoplanes</taxon>
    </lineage>
</organism>
<proteinExistence type="predicted"/>
<dbReference type="RefSeq" id="WP_146246284.1">
    <property type="nucleotide sequence ID" value="NZ_BONA01000039.1"/>
</dbReference>
<comment type="caution">
    <text evidence="1">The sequence shown here is derived from an EMBL/GenBank/DDBJ whole genome shotgun (WGS) entry which is preliminary data.</text>
</comment>
<name>A0A316FIE1_9ACTN</name>
<dbReference type="Proteomes" id="UP000245697">
    <property type="component" value="Unassembled WGS sequence"/>
</dbReference>
<evidence type="ECO:0000313" key="2">
    <source>
        <dbReference type="Proteomes" id="UP000245697"/>
    </source>
</evidence>
<reference evidence="1 2" key="1">
    <citation type="submission" date="2018-05" db="EMBL/GenBank/DDBJ databases">
        <title>Genomic Encyclopedia of Archaeal and Bacterial Type Strains, Phase II (KMG-II): from individual species to whole genera.</title>
        <authorList>
            <person name="Goeker M."/>
        </authorList>
    </citation>
    <scope>NUCLEOTIDE SEQUENCE [LARGE SCALE GENOMIC DNA]</scope>
    <source>
        <strain evidence="1 2">DSM 45184</strain>
    </source>
</reference>
<sequence>MMRGMFEFSDVPALPDNTALADVTAFPDVTAVSGTVQRLRVVQAVAALPADSDGVVPWLTRVSADESAEPEVRLAALVHLVRRTADQRLAMSC</sequence>
<keyword evidence="2" id="KW-1185">Reference proteome</keyword>
<accession>A0A316FIE1</accession>
<dbReference type="EMBL" id="QGGR01000006">
    <property type="protein sequence ID" value="PWK48033.1"/>
    <property type="molecule type" value="Genomic_DNA"/>
</dbReference>
<protein>
    <recommendedName>
        <fullName evidence="3">HEAT repeat protein</fullName>
    </recommendedName>
</protein>
<dbReference type="AlphaFoldDB" id="A0A316FIE1"/>